<keyword evidence="2" id="KW-1185">Reference proteome</keyword>
<proteinExistence type="predicted"/>
<dbReference type="EMBL" id="JALNTZ010000008">
    <property type="protein sequence ID" value="KAJ3644271.1"/>
    <property type="molecule type" value="Genomic_DNA"/>
</dbReference>
<reference evidence="1" key="1">
    <citation type="journal article" date="2023" name="G3 (Bethesda)">
        <title>Whole genome assemblies of Zophobas morio and Tenebrio molitor.</title>
        <authorList>
            <person name="Kaur S."/>
            <person name="Stinson S.A."/>
            <person name="diCenzo G.C."/>
        </authorList>
    </citation>
    <scope>NUCLEOTIDE SEQUENCE</scope>
    <source>
        <strain evidence="1">QUZm001</strain>
    </source>
</reference>
<evidence type="ECO:0000313" key="2">
    <source>
        <dbReference type="Proteomes" id="UP001168821"/>
    </source>
</evidence>
<dbReference type="AlphaFoldDB" id="A0AA38M5K0"/>
<evidence type="ECO:0000313" key="1">
    <source>
        <dbReference type="EMBL" id="KAJ3644271.1"/>
    </source>
</evidence>
<dbReference type="Proteomes" id="UP001168821">
    <property type="component" value="Unassembled WGS sequence"/>
</dbReference>
<comment type="caution">
    <text evidence="1">The sequence shown here is derived from an EMBL/GenBank/DDBJ whole genome shotgun (WGS) entry which is preliminary data.</text>
</comment>
<accession>A0AA38M5K0</accession>
<protein>
    <submittedName>
        <fullName evidence="1">Uncharacterized protein</fullName>
    </submittedName>
</protein>
<gene>
    <name evidence="1" type="ORF">Zmor_026937</name>
</gene>
<sequence>MSHHLLAYPRHSNPIRPASLEKVVTKGPTILIAGYPRFKLAVSFRETAALPWNPADSSRAHDTSSINCFIVTFQSPNGLSAQGRHNWLRYIFSQVITLCASLLSFRISAIFMGWRRISLVMRYVRTVRFLPKNHHKPLPFSSMDMNMIGVLPPGVLFKSNKYSVT</sequence>
<organism evidence="1 2">
    <name type="scientific">Zophobas morio</name>
    <dbReference type="NCBI Taxonomy" id="2755281"/>
    <lineage>
        <taxon>Eukaryota</taxon>
        <taxon>Metazoa</taxon>
        <taxon>Ecdysozoa</taxon>
        <taxon>Arthropoda</taxon>
        <taxon>Hexapoda</taxon>
        <taxon>Insecta</taxon>
        <taxon>Pterygota</taxon>
        <taxon>Neoptera</taxon>
        <taxon>Endopterygota</taxon>
        <taxon>Coleoptera</taxon>
        <taxon>Polyphaga</taxon>
        <taxon>Cucujiformia</taxon>
        <taxon>Tenebrionidae</taxon>
        <taxon>Zophobas</taxon>
    </lineage>
</organism>
<name>A0AA38M5K0_9CUCU</name>